<dbReference type="InterPro" id="IPR001123">
    <property type="entry name" value="LeuE-type"/>
</dbReference>
<protein>
    <submittedName>
        <fullName evidence="7">LysE family translocator</fullName>
    </submittedName>
</protein>
<evidence type="ECO:0000256" key="5">
    <source>
        <dbReference type="ARBA" id="ARBA00023136"/>
    </source>
</evidence>
<gene>
    <name evidence="7" type="ORF">SNE35_19435</name>
</gene>
<dbReference type="PANTHER" id="PTHR30086:SF20">
    <property type="entry name" value="ARGININE EXPORTER PROTEIN ARGO-RELATED"/>
    <property type="match status" value="1"/>
</dbReference>
<evidence type="ECO:0000256" key="4">
    <source>
        <dbReference type="ARBA" id="ARBA00022989"/>
    </source>
</evidence>
<keyword evidence="4 6" id="KW-1133">Transmembrane helix</keyword>
<evidence type="ECO:0000256" key="2">
    <source>
        <dbReference type="ARBA" id="ARBA00022475"/>
    </source>
</evidence>
<evidence type="ECO:0000256" key="3">
    <source>
        <dbReference type="ARBA" id="ARBA00022692"/>
    </source>
</evidence>
<dbReference type="Proteomes" id="UP001285263">
    <property type="component" value="Unassembled WGS sequence"/>
</dbReference>
<keyword evidence="3 6" id="KW-0812">Transmembrane</keyword>
<dbReference type="RefSeq" id="WP_320424640.1">
    <property type="nucleotide sequence ID" value="NZ_JAXCLA010000006.1"/>
</dbReference>
<feature type="transmembrane region" description="Helical" evidence="6">
    <location>
        <begin position="149"/>
        <end position="169"/>
    </location>
</feature>
<feature type="transmembrane region" description="Helical" evidence="6">
    <location>
        <begin position="181"/>
        <end position="198"/>
    </location>
</feature>
<feature type="transmembrane region" description="Helical" evidence="6">
    <location>
        <begin position="79"/>
        <end position="101"/>
    </location>
</feature>
<keyword evidence="8" id="KW-1185">Reference proteome</keyword>
<dbReference type="EMBL" id="JAXCLA010000006">
    <property type="protein sequence ID" value="MDY0746694.1"/>
    <property type="molecule type" value="Genomic_DNA"/>
</dbReference>
<organism evidence="7 8">
    <name type="scientific">Roseateles agri</name>
    <dbReference type="NCBI Taxonomy" id="3098619"/>
    <lineage>
        <taxon>Bacteria</taxon>
        <taxon>Pseudomonadati</taxon>
        <taxon>Pseudomonadota</taxon>
        <taxon>Betaproteobacteria</taxon>
        <taxon>Burkholderiales</taxon>
        <taxon>Sphaerotilaceae</taxon>
        <taxon>Roseateles</taxon>
    </lineage>
</organism>
<dbReference type="Pfam" id="PF01810">
    <property type="entry name" value="LysE"/>
    <property type="match status" value="1"/>
</dbReference>
<evidence type="ECO:0000313" key="7">
    <source>
        <dbReference type="EMBL" id="MDY0746694.1"/>
    </source>
</evidence>
<feature type="transmembrane region" description="Helical" evidence="6">
    <location>
        <begin position="45"/>
        <end position="73"/>
    </location>
</feature>
<dbReference type="PANTHER" id="PTHR30086">
    <property type="entry name" value="ARGININE EXPORTER PROTEIN ARGO"/>
    <property type="match status" value="1"/>
</dbReference>
<accession>A0ABU5DKM8</accession>
<evidence type="ECO:0000256" key="6">
    <source>
        <dbReference type="SAM" id="Phobius"/>
    </source>
</evidence>
<evidence type="ECO:0000313" key="8">
    <source>
        <dbReference type="Proteomes" id="UP001285263"/>
    </source>
</evidence>
<keyword evidence="2" id="KW-1003">Cell membrane</keyword>
<name>A0ABU5DKM8_9BURK</name>
<comment type="caution">
    <text evidence="7">The sequence shown here is derived from an EMBL/GenBank/DDBJ whole genome shotgun (WGS) entry which is preliminary data.</text>
</comment>
<comment type="subcellular location">
    <subcellularLocation>
        <location evidence="1">Cell membrane</location>
        <topology evidence="1">Multi-pass membrane protein</topology>
    </subcellularLocation>
</comment>
<evidence type="ECO:0000256" key="1">
    <source>
        <dbReference type="ARBA" id="ARBA00004651"/>
    </source>
</evidence>
<reference evidence="7 8" key="1">
    <citation type="submission" date="2023-11" db="EMBL/GenBank/DDBJ databases">
        <title>Paucibacter sp. nov., isolated from fresh soil in Korea.</title>
        <authorList>
            <person name="Le N.T.T."/>
        </authorList>
    </citation>
    <scope>NUCLEOTIDE SEQUENCE [LARGE SCALE GENOMIC DNA]</scope>
    <source>
        <strain evidence="7 8">R3-3</strain>
    </source>
</reference>
<sequence>MENTWTELLPLASYCFLMSSTPGPNNVMLTAAGARHGYRSTLPHLVGINAGVALQTFLMCIGLGQVFVAWPWLHHVLRIAGSLYLLVLAWQLLGAAPVTSAREGQPLSFVHGVMFQAVNPKSWVKALTLASVFMPAGMALLPAAALVAVLGWIIGFPCSSMWVLFGVGIRRWLANPLRWRLFNAMMGGSLFVMAVLLLREA</sequence>
<keyword evidence="5 6" id="KW-0472">Membrane</keyword>
<proteinExistence type="predicted"/>